<evidence type="ECO:0000313" key="1">
    <source>
        <dbReference type="Proteomes" id="UP000887579"/>
    </source>
</evidence>
<accession>A0AC34F7Q4</accession>
<organism evidence="1 2">
    <name type="scientific">Panagrolaimus sp. ES5</name>
    <dbReference type="NCBI Taxonomy" id="591445"/>
    <lineage>
        <taxon>Eukaryota</taxon>
        <taxon>Metazoa</taxon>
        <taxon>Ecdysozoa</taxon>
        <taxon>Nematoda</taxon>
        <taxon>Chromadorea</taxon>
        <taxon>Rhabditida</taxon>
        <taxon>Tylenchina</taxon>
        <taxon>Panagrolaimomorpha</taxon>
        <taxon>Panagrolaimoidea</taxon>
        <taxon>Panagrolaimidae</taxon>
        <taxon>Panagrolaimus</taxon>
    </lineage>
</organism>
<dbReference type="WBParaSite" id="ES5_v2.g13118.t1">
    <property type="protein sequence ID" value="ES5_v2.g13118.t1"/>
    <property type="gene ID" value="ES5_v2.g13118"/>
</dbReference>
<proteinExistence type="predicted"/>
<reference evidence="2" key="1">
    <citation type="submission" date="2022-11" db="UniProtKB">
        <authorList>
            <consortium name="WormBaseParasite"/>
        </authorList>
    </citation>
    <scope>IDENTIFICATION</scope>
</reference>
<protein>
    <submittedName>
        <fullName evidence="2">Uncharacterized protein</fullName>
    </submittedName>
</protein>
<evidence type="ECO:0000313" key="2">
    <source>
        <dbReference type="WBParaSite" id="ES5_v2.g13118.t1"/>
    </source>
</evidence>
<dbReference type="Proteomes" id="UP000887579">
    <property type="component" value="Unplaced"/>
</dbReference>
<sequence length="164" mass="17896">MRSKIYSEIITTAINYEAIKLRHQNDDNAKEPPTKKPKIQMHPNQQIYRISVPSNFRPSGTSPITFRPRTPNAPRLPTVSAPVRAPQTTRRGRGSSSAPRKPAATKRAPRKTAAQKAEEAAAKEASPPPPKLEASEPKEPSSANESLNATYESMGLQASDDESA</sequence>
<name>A0AC34F7Q4_9BILA</name>